<dbReference type="OrthoDB" id="413361at2759"/>
<dbReference type="PANTHER" id="PTHR42648">
    <property type="entry name" value="TRANSPOSASE, PUTATIVE-RELATED"/>
    <property type="match status" value="1"/>
</dbReference>
<keyword evidence="1" id="KW-0540">Nuclease</keyword>
<gene>
    <name evidence="11" type="ORF">EVAR_60346_1</name>
</gene>
<comment type="caution">
    <text evidence="11">The sequence shown here is derived from an EMBL/GenBank/DDBJ whole genome shotgun (WGS) entry which is preliminary data.</text>
</comment>
<dbReference type="EMBL" id="BGZK01001984">
    <property type="protein sequence ID" value="GBP89221.1"/>
    <property type="molecule type" value="Genomic_DNA"/>
</dbReference>
<evidence type="ECO:0000256" key="2">
    <source>
        <dbReference type="ARBA" id="ARBA00022723"/>
    </source>
</evidence>
<dbReference type="InterPro" id="IPR012337">
    <property type="entry name" value="RNaseH-like_sf"/>
</dbReference>
<dbReference type="InterPro" id="IPR057670">
    <property type="entry name" value="SH3_retrovirus"/>
</dbReference>
<dbReference type="GO" id="GO:0004519">
    <property type="term" value="F:endonuclease activity"/>
    <property type="evidence" value="ECO:0007669"/>
    <property type="project" value="UniProtKB-KW"/>
</dbReference>
<dbReference type="STRING" id="151549.A0A4C1ZK24"/>
<dbReference type="AlphaFoldDB" id="A0A4C1ZK24"/>
<keyword evidence="4" id="KW-0378">Hydrolase</keyword>
<keyword evidence="3" id="KW-0255">Endonuclease</keyword>
<name>A0A4C1ZK24_EUMVA</name>
<dbReference type="InterPro" id="IPR039537">
    <property type="entry name" value="Retrotran_Ty1/copia-like"/>
</dbReference>
<accession>A0A4C1ZK24</accession>
<dbReference type="GO" id="GO:0046872">
    <property type="term" value="F:metal ion binding"/>
    <property type="evidence" value="ECO:0007669"/>
    <property type="project" value="UniProtKB-KW"/>
</dbReference>
<evidence type="ECO:0000313" key="11">
    <source>
        <dbReference type="EMBL" id="GBP89221.1"/>
    </source>
</evidence>
<keyword evidence="5" id="KW-0460">Magnesium</keyword>
<sequence>MVCELCQKGKQSRLPFPSEGSRALNPLELIHSDVCGPMEKSYWAEAVSTAAYITNRCPTRALSYATPEEMWSGKKPNVSHLKIFGCEAMVKIPKEKLRKLDSKASKMIFIGYSDTTKAISSLIQRQRKE</sequence>
<dbReference type="GO" id="GO:0015074">
    <property type="term" value="P:DNA integration"/>
    <property type="evidence" value="ECO:0007669"/>
    <property type="project" value="UniProtKB-KW"/>
</dbReference>
<keyword evidence="2" id="KW-0479">Metal-binding</keyword>
<protein>
    <submittedName>
        <fullName evidence="11">Retrovirus-related Pol polyprotein from transposon TNT 1-94</fullName>
    </submittedName>
</protein>
<evidence type="ECO:0000256" key="8">
    <source>
        <dbReference type="ARBA" id="ARBA00022932"/>
    </source>
</evidence>
<evidence type="ECO:0000256" key="6">
    <source>
        <dbReference type="ARBA" id="ARBA00022908"/>
    </source>
</evidence>
<keyword evidence="8" id="KW-0548">Nucleotidyltransferase</keyword>
<dbReference type="GO" id="GO:0006310">
    <property type="term" value="P:DNA recombination"/>
    <property type="evidence" value="ECO:0007669"/>
    <property type="project" value="UniProtKB-KW"/>
</dbReference>
<proteinExistence type="predicted"/>
<keyword evidence="12" id="KW-1185">Reference proteome</keyword>
<keyword evidence="7" id="KW-0695">RNA-directed DNA polymerase</keyword>
<reference evidence="11 12" key="1">
    <citation type="journal article" date="2019" name="Commun. Biol.">
        <title>The bagworm genome reveals a unique fibroin gene that provides high tensile strength.</title>
        <authorList>
            <person name="Kono N."/>
            <person name="Nakamura H."/>
            <person name="Ohtoshi R."/>
            <person name="Tomita M."/>
            <person name="Numata K."/>
            <person name="Arakawa K."/>
        </authorList>
    </citation>
    <scope>NUCLEOTIDE SEQUENCE [LARGE SCALE GENOMIC DNA]</scope>
</reference>
<keyword evidence="8" id="KW-0808">Transferase</keyword>
<keyword evidence="8" id="KW-0239">DNA-directed DNA polymerase</keyword>
<dbReference type="GO" id="GO:0003964">
    <property type="term" value="F:RNA-directed DNA polymerase activity"/>
    <property type="evidence" value="ECO:0007669"/>
    <property type="project" value="UniProtKB-KW"/>
</dbReference>
<evidence type="ECO:0000256" key="4">
    <source>
        <dbReference type="ARBA" id="ARBA00022801"/>
    </source>
</evidence>
<organism evidence="11 12">
    <name type="scientific">Eumeta variegata</name>
    <name type="common">Bagworm moth</name>
    <name type="synonym">Eumeta japonica</name>
    <dbReference type="NCBI Taxonomy" id="151549"/>
    <lineage>
        <taxon>Eukaryota</taxon>
        <taxon>Metazoa</taxon>
        <taxon>Ecdysozoa</taxon>
        <taxon>Arthropoda</taxon>
        <taxon>Hexapoda</taxon>
        <taxon>Insecta</taxon>
        <taxon>Pterygota</taxon>
        <taxon>Neoptera</taxon>
        <taxon>Endopterygota</taxon>
        <taxon>Lepidoptera</taxon>
        <taxon>Glossata</taxon>
        <taxon>Ditrysia</taxon>
        <taxon>Tineoidea</taxon>
        <taxon>Psychidae</taxon>
        <taxon>Oiketicinae</taxon>
        <taxon>Eumeta</taxon>
    </lineage>
</organism>
<evidence type="ECO:0000256" key="1">
    <source>
        <dbReference type="ARBA" id="ARBA00022722"/>
    </source>
</evidence>
<keyword evidence="9" id="KW-0233">DNA recombination</keyword>
<evidence type="ECO:0000256" key="3">
    <source>
        <dbReference type="ARBA" id="ARBA00022759"/>
    </source>
</evidence>
<dbReference type="GO" id="GO:0016787">
    <property type="term" value="F:hydrolase activity"/>
    <property type="evidence" value="ECO:0007669"/>
    <property type="project" value="UniProtKB-KW"/>
</dbReference>
<dbReference type="Proteomes" id="UP000299102">
    <property type="component" value="Unassembled WGS sequence"/>
</dbReference>
<evidence type="ECO:0000256" key="5">
    <source>
        <dbReference type="ARBA" id="ARBA00022842"/>
    </source>
</evidence>
<evidence type="ECO:0000256" key="7">
    <source>
        <dbReference type="ARBA" id="ARBA00022918"/>
    </source>
</evidence>
<dbReference type="GO" id="GO:0003887">
    <property type="term" value="F:DNA-directed DNA polymerase activity"/>
    <property type="evidence" value="ECO:0007669"/>
    <property type="project" value="UniProtKB-KW"/>
</dbReference>
<evidence type="ECO:0000256" key="9">
    <source>
        <dbReference type="ARBA" id="ARBA00023172"/>
    </source>
</evidence>
<feature type="domain" description="Retroviral polymerase SH3-like" evidence="10">
    <location>
        <begin position="86"/>
        <end position="120"/>
    </location>
</feature>
<keyword evidence="6" id="KW-0229">DNA integration</keyword>
<dbReference type="Pfam" id="PF25597">
    <property type="entry name" value="SH3_retrovirus"/>
    <property type="match status" value="1"/>
</dbReference>
<dbReference type="PANTHER" id="PTHR42648:SF11">
    <property type="entry name" value="TRANSPOSON TY4-P GAG-POL POLYPROTEIN"/>
    <property type="match status" value="1"/>
</dbReference>
<evidence type="ECO:0000313" key="12">
    <source>
        <dbReference type="Proteomes" id="UP000299102"/>
    </source>
</evidence>
<dbReference type="SUPFAM" id="SSF53098">
    <property type="entry name" value="Ribonuclease H-like"/>
    <property type="match status" value="1"/>
</dbReference>
<evidence type="ECO:0000259" key="10">
    <source>
        <dbReference type="Pfam" id="PF25597"/>
    </source>
</evidence>